<keyword evidence="3" id="KW-1185">Reference proteome</keyword>
<organism evidence="2 3">
    <name type="scientific">Natrinema soli</name>
    <dbReference type="NCBI Taxonomy" id="1930624"/>
    <lineage>
        <taxon>Archaea</taxon>
        <taxon>Methanobacteriati</taxon>
        <taxon>Methanobacteriota</taxon>
        <taxon>Stenosarchaea group</taxon>
        <taxon>Halobacteria</taxon>
        <taxon>Halobacteriales</taxon>
        <taxon>Natrialbaceae</taxon>
        <taxon>Natrinema</taxon>
    </lineage>
</organism>
<name>A0ABD5SW12_9EURY</name>
<comment type="caution">
    <text evidence="2">The sequence shown here is derived from an EMBL/GenBank/DDBJ whole genome shotgun (WGS) entry which is preliminary data.</text>
</comment>
<dbReference type="SUPFAM" id="SSF49764">
    <property type="entry name" value="HSP20-like chaperones"/>
    <property type="match status" value="1"/>
</dbReference>
<gene>
    <name evidence="2" type="ORF">ACFQE6_28255</name>
</gene>
<feature type="compositionally biased region" description="Polar residues" evidence="1">
    <location>
        <begin position="72"/>
        <end position="82"/>
    </location>
</feature>
<proteinExistence type="predicted"/>
<protein>
    <submittedName>
        <fullName evidence="2">Gas vesicle protein GvpH</fullName>
    </submittedName>
</protein>
<dbReference type="EMBL" id="JBHSWV010000618">
    <property type="protein sequence ID" value="MFC6768764.1"/>
    <property type="molecule type" value="Genomic_DNA"/>
</dbReference>
<evidence type="ECO:0000313" key="2">
    <source>
        <dbReference type="EMBL" id="MFC6768764.1"/>
    </source>
</evidence>
<sequence length="185" mass="20499">MSNEDETERETGKSEKSTSDSQRKGNSLGAALEASLQAVLQSVSDGLGKLVEENKSDIAPSRRSPRPRPSTGRKQANQNQRIDTVKRKREKQVGKPESEECLIDTRFTDGEFIVVADMLGASIDDISVGIHPKTNELVISKTGTVVERIDLPWTSPEMKKAWFKNGILEVYMKSEDSESFKESPS</sequence>
<evidence type="ECO:0000256" key="1">
    <source>
        <dbReference type="SAM" id="MobiDB-lite"/>
    </source>
</evidence>
<dbReference type="Proteomes" id="UP001596383">
    <property type="component" value="Unassembled WGS sequence"/>
</dbReference>
<accession>A0ABD5SW12</accession>
<feature type="compositionally biased region" description="Basic and acidic residues" evidence="1">
    <location>
        <begin position="9"/>
        <end position="23"/>
    </location>
</feature>
<dbReference type="AlphaFoldDB" id="A0ABD5SW12"/>
<dbReference type="RefSeq" id="WP_273741502.1">
    <property type="nucleotide sequence ID" value="NZ_JAQIVI010000618.1"/>
</dbReference>
<reference evidence="2 3" key="1">
    <citation type="journal article" date="2019" name="Int. J. Syst. Evol. Microbiol.">
        <title>The Global Catalogue of Microorganisms (GCM) 10K type strain sequencing project: providing services to taxonomists for standard genome sequencing and annotation.</title>
        <authorList>
            <consortium name="The Broad Institute Genomics Platform"/>
            <consortium name="The Broad Institute Genome Sequencing Center for Infectious Disease"/>
            <person name="Wu L."/>
            <person name="Ma J."/>
        </authorList>
    </citation>
    <scope>NUCLEOTIDE SEQUENCE [LARGE SCALE GENOMIC DNA]</scope>
    <source>
        <strain evidence="2 3">LMG 29247</strain>
    </source>
</reference>
<feature type="region of interest" description="Disordered" evidence="1">
    <location>
        <begin position="1"/>
        <end position="29"/>
    </location>
</feature>
<feature type="region of interest" description="Disordered" evidence="1">
    <location>
        <begin position="51"/>
        <end position="98"/>
    </location>
</feature>
<evidence type="ECO:0000313" key="3">
    <source>
        <dbReference type="Proteomes" id="UP001596383"/>
    </source>
</evidence>
<dbReference type="InterPro" id="IPR008978">
    <property type="entry name" value="HSP20-like_chaperone"/>
</dbReference>